<dbReference type="GO" id="GO:0004222">
    <property type="term" value="F:metalloendopeptidase activity"/>
    <property type="evidence" value="ECO:0007669"/>
    <property type="project" value="TreeGrafter"/>
</dbReference>
<evidence type="ECO:0000256" key="12">
    <source>
        <dbReference type="ARBA" id="ARBA00023136"/>
    </source>
</evidence>
<dbReference type="InterPro" id="IPR040230">
    <property type="entry name" value="TIKI1/2-like"/>
</dbReference>
<evidence type="ECO:0000256" key="8">
    <source>
        <dbReference type="ARBA" id="ARBA00022729"/>
    </source>
</evidence>
<comment type="caution">
    <text evidence="16">The sequence shown here is derived from an EMBL/GenBank/DDBJ whole genome shotgun (WGS) entry which is preliminary data.</text>
</comment>
<comment type="cofactor">
    <cofactor evidence="2">
        <name>Co(2+)</name>
        <dbReference type="ChEBI" id="CHEBI:48828"/>
    </cofactor>
</comment>
<evidence type="ECO:0000256" key="4">
    <source>
        <dbReference type="ARBA" id="ARBA00008261"/>
    </source>
</evidence>
<accession>A0AAD8YBD5</accession>
<feature type="compositionally biased region" description="Low complexity" evidence="14">
    <location>
        <begin position="400"/>
        <end position="425"/>
    </location>
</feature>
<keyword evidence="5" id="KW-0645">Protease</keyword>
<feature type="chain" id="PRO_5042290711" evidence="15">
    <location>
        <begin position="21"/>
        <end position="458"/>
    </location>
</feature>
<keyword evidence="13" id="KW-0325">Glycoprotein</keyword>
<comment type="similarity">
    <text evidence="4">Belongs to the TIKI family.</text>
</comment>
<proteinExistence type="inferred from homology"/>
<dbReference type="PANTHER" id="PTHR31120:SF6">
    <property type="entry name" value="METALLOPROTEASE TIKI HOMOLOG"/>
    <property type="match status" value="1"/>
</dbReference>
<comment type="cofactor">
    <cofactor evidence="1">
        <name>Mn(2+)</name>
        <dbReference type="ChEBI" id="CHEBI:29035"/>
    </cofactor>
</comment>
<feature type="signal peptide" evidence="15">
    <location>
        <begin position="1"/>
        <end position="20"/>
    </location>
</feature>
<sequence>MFPLKSTLLSFLLTTSPAEGVNVKQLTDQSSGHMIGGMMDISLIQASHRRKVQAVDEIQTDASPCPGNPFLWKIIEDESGKHVGFGVGTLHFPSDLALTDDAYGSIIHAVEDSCGIYGELDLMDGMVAQELAGCVGDLNVEAAKIADIQDEDLRLSYENVSREFAVLAAGAGADAESIDIIHQQLLQLSLYSILSFITFSNTPEYEEYFLQKLFGMPPSSLDQTLLSLGRPNGGVEEVSTQCEILAALILPPEELNEAELRLALNQTFSGILNMYKCGDIDTFTIAQEMNFEQSMAGSEFMISLLDTRNEQMAAGIDEILKVSDDRVLFAFGASHWTVGEKSLDVLLKGYGYSLEYVPNYAKDDAEDLSNEECEVVFNSIDGVFDLIGVSNSTASTPVVSGDSESPSASPVSSPSKSTASPISSSDNTASPVSGGSSLNVFKASITPMLCAFGSMHLY</sequence>
<feature type="region of interest" description="Disordered" evidence="14">
    <location>
        <begin position="395"/>
        <end position="433"/>
    </location>
</feature>
<gene>
    <name evidence="16" type="ORF">QTG54_006922</name>
</gene>
<protein>
    <submittedName>
        <fullName evidence="16">TraB/GumN family protein</fullName>
    </submittedName>
</protein>
<keyword evidence="6" id="KW-0812">Transmembrane</keyword>
<evidence type="ECO:0000256" key="10">
    <source>
        <dbReference type="ARBA" id="ARBA00022989"/>
    </source>
</evidence>
<keyword evidence="17" id="KW-1185">Reference proteome</keyword>
<keyword evidence="10" id="KW-1133">Transmembrane helix</keyword>
<evidence type="ECO:0000256" key="3">
    <source>
        <dbReference type="ARBA" id="ARBA00004479"/>
    </source>
</evidence>
<evidence type="ECO:0000256" key="5">
    <source>
        <dbReference type="ARBA" id="ARBA00022670"/>
    </source>
</evidence>
<dbReference type="AlphaFoldDB" id="A0AAD8YBD5"/>
<dbReference type="GO" id="GO:0030178">
    <property type="term" value="P:negative regulation of Wnt signaling pathway"/>
    <property type="evidence" value="ECO:0007669"/>
    <property type="project" value="InterPro"/>
</dbReference>
<evidence type="ECO:0000256" key="14">
    <source>
        <dbReference type="SAM" id="MobiDB-lite"/>
    </source>
</evidence>
<organism evidence="16 17">
    <name type="scientific">Skeletonema marinoi</name>
    <dbReference type="NCBI Taxonomy" id="267567"/>
    <lineage>
        <taxon>Eukaryota</taxon>
        <taxon>Sar</taxon>
        <taxon>Stramenopiles</taxon>
        <taxon>Ochrophyta</taxon>
        <taxon>Bacillariophyta</taxon>
        <taxon>Coscinodiscophyceae</taxon>
        <taxon>Thalassiosirophycidae</taxon>
        <taxon>Thalassiosirales</taxon>
        <taxon>Skeletonemataceae</taxon>
        <taxon>Skeletonema</taxon>
        <taxon>Skeletonema marinoi-dohrnii complex</taxon>
    </lineage>
</organism>
<evidence type="ECO:0000256" key="15">
    <source>
        <dbReference type="SAM" id="SignalP"/>
    </source>
</evidence>
<comment type="subcellular location">
    <subcellularLocation>
        <location evidence="3">Membrane</location>
        <topology evidence="3">Single-pass type I membrane protein</topology>
    </subcellularLocation>
</comment>
<keyword evidence="9" id="KW-0378">Hydrolase</keyword>
<evidence type="ECO:0000256" key="1">
    <source>
        <dbReference type="ARBA" id="ARBA00001936"/>
    </source>
</evidence>
<evidence type="ECO:0000313" key="17">
    <source>
        <dbReference type="Proteomes" id="UP001224775"/>
    </source>
</evidence>
<evidence type="ECO:0000256" key="11">
    <source>
        <dbReference type="ARBA" id="ARBA00023049"/>
    </source>
</evidence>
<name>A0AAD8YBD5_9STRA</name>
<evidence type="ECO:0000256" key="2">
    <source>
        <dbReference type="ARBA" id="ARBA00001941"/>
    </source>
</evidence>
<dbReference type="InterPro" id="IPR002816">
    <property type="entry name" value="TraB/PrgY/GumN_fam"/>
</dbReference>
<evidence type="ECO:0000313" key="16">
    <source>
        <dbReference type="EMBL" id="KAK1742357.1"/>
    </source>
</evidence>
<keyword evidence="7" id="KW-0479">Metal-binding</keyword>
<dbReference type="GO" id="GO:0016020">
    <property type="term" value="C:membrane"/>
    <property type="evidence" value="ECO:0007669"/>
    <property type="project" value="UniProtKB-SubCell"/>
</dbReference>
<evidence type="ECO:0000256" key="9">
    <source>
        <dbReference type="ARBA" id="ARBA00022801"/>
    </source>
</evidence>
<dbReference type="GO" id="GO:0046872">
    <property type="term" value="F:metal ion binding"/>
    <property type="evidence" value="ECO:0007669"/>
    <property type="project" value="UniProtKB-KW"/>
</dbReference>
<keyword evidence="11" id="KW-0482">Metalloprotease</keyword>
<keyword evidence="12" id="KW-0472">Membrane</keyword>
<dbReference type="PANTHER" id="PTHR31120">
    <property type="entry name" value="METALLOPROTEASE TIKI"/>
    <property type="match status" value="1"/>
</dbReference>
<dbReference type="Proteomes" id="UP001224775">
    <property type="component" value="Unassembled WGS sequence"/>
</dbReference>
<evidence type="ECO:0000256" key="7">
    <source>
        <dbReference type="ARBA" id="ARBA00022723"/>
    </source>
</evidence>
<dbReference type="EMBL" id="JATAAI010000011">
    <property type="protein sequence ID" value="KAK1742357.1"/>
    <property type="molecule type" value="Genomic_DNA"/>
</dbReference>
<dbReference type="CDD" id="cd14789">
    <property type="entry name" value="Tiki"/>
    <property type="match status" value="1"/>
</dbReference>
<reference evidence="16" key="1">
    <citation type="submission" date="2023-06" db="EMBL/GenBank/DDBJ databases">
        <title>Survivors Of The Sea: Transcriptome response of Skeletonema marinoi to long-term dormancy.</title>
        <authorList>
            <person name="Pinder M.I.M."/>
            <person name="Kourtchenko O."/>
            <person name="Robertson E.K."/>
            <person name="Larsson T."/>
            <person name="Maumus F."/>
            <person name="Osuna-Cruz C.M."/>
            <person name="Vancaester E."/>
            <person name="Stenow R."/>
            <person name="Vandepoele K."/>
            <person name="Ploug H."/>
            <person name="Bruchert V."/>
            <person name="Godhe A."/>
            <person name="Topel M."/>
        </authorList>
    </citation>
    <scope>NUCLEOTIDE SEQUENCE</scope>
    <source>
        <strain evidence="16">R05AC</strain>
    </source>
</reference>
<evidence type="ECO:0000256" key="13">
    <source>
        <dbReference type="ARBA" id="ARBA00023180"/>
    </source>
</evidence>
<dbReference type="Pfam" id="PF01963">
    <property type="entry name" value="TraB_PrgY_gumN"/>
    <property type="match status" value="1"/>
</dbReference>
<dbReference type="GO" id="GO:0006508">
    <property type="term" value="P:proteolysis"/>
    <property type="evidence" value="ECO:0007669"/>
    <property type="project" value="UniProtKB-KW"/>
</dbReference>
<evidence type="ECO:0000256" key="6">
    <source>
        <dbReference type="ARBA" id="ARBA00022692"/>
    </source>
</evidence>
<keyword evidence="8 15" id="KW-0732">Signal</keyword>